<dbReference type="EMBL" id="JRFU01000137">
    <property type="protein sequence ID" value="PWE85992.1"/>
    <property type="molecule type" value="Genomic_DNA"/>
</dbReference>
<name>A0A2V1JMP5_EUBRA</name>
<sequence length="207" mass="23474">MNIKIIDEKDQFAQCETFEITHLLWGTKAIPKTYGKIACWKDHGFLVEMTCEEADPLRTYTKMNDPVSLDSGMEAFLSLWADRTPLYVNVEMNANGATLMQYGTGRADRTFFTEEQIRICQPQAVIEENRWKISSFLPLELLEEIGGTIPQTSGTKIACNFYKVCEGGNAEQIHYASYAPVDVPKPDFHRPEFFSTGILKNNLTQGE</sequence>
<reference evidence="2 3" key="1">
    <citation type="submission" date="2014-09" db="EMBL/GenBank/DDBJ databases">
        <title>Butyrate-producing bacteria isolated from human gut.</title>
        <authorList>
            <person name="Zhang Q."/>
            <person name="Zhao L."/>
        </authorList>
    </citation>
    <scope>NUCLEOTIDE SEQUENCE [LARGE SCALE GENOMIC DNA]</scope>
    <source>
        <strain evidence="2 3">21</strain>
    </source>
</reference>
<evidence type="ECO:0000259" key="1">
    <source>
        <dbReference type="Pfam" id="PF16011"/>
    </source>
</evidence>
<dbReference type="CDD" id="cd09620">
    <property type="entry name" value="CBM9_like_3"/>
    <property type="match status" value="1"/>
</dbReference>
<dbReference type="AlphaFoldDB" id="A0A2V1JMP5"/>
<evidence type="ECO:0000313" key="3">
    <source>
        <dbReference type="Proteomes" id="UP000245288"/>
    </source>
</evidence>
<dbReference type="GO" id="GO:0016052">
    <property type="term" value="P:carbohydrate catabolic process"/>
    <property type="evidence" value="ECO:0007669"/>
    <property type="project" value="InterPro"/>
</dbReference>
<keyword evidence="3" id="KW-1185">Reference proteome</keyword>
<evidence type="ECO:0000313" key="2">
    <source>
        <dbReference type="EMBL" id="PWE85992.1"/>
    </source>
</evidence>
<proteinExistence type="predicted"/>
<accession>A0A2V1JMP5</accession>
<dbReference type="GO" id="GO:0004553">
    <property type="term" value="F:hydrolase activity, hydrolyzing O-glycosyl compounds"/>
    <property type="evidence" value="ECO:0007669"/>
    <property type="project" value="InterPro"/>
</dbReference>
<comment type="caution">
    <text evidence="2">The sequence shown here is derived from an EMBL/GenBank/DDBJ whole genome shotgun (WGS) entry which is preliminary data.</text>
</comment>
<dbReference type="Proteomes" id="UP000245288">
    <property type="component" value="Unassembled WGS sequence"/>
</dbReference>
<gene>
    <name evidence="2" type="ORF">LG34_12445</name>
</gene>
<dbReference type="InterPro" id="IPR010502">
    <property type="entry name" value="Carb-bd_dom_fam9"/>
</dbReference>
<dbReference type="RefSeq" id="WP_181369359.1">
    <property type="nucleotide sequence ID" value="NZ_JAQEGP010000015.1"/>
</dbReference>
<dbReference type="Gene3D" id="2.60.40.1190">
    <property type="match status" value="1"/>
</dbReference>
<protein>
    <recommendedName>
        <fullName evidence="1">Carbohydrate-binding domain-containing protein</fullName>
    </recommendedName>
</protein>
<dbReference type="GO" id="GO:0030246">
    <property type="term" value="F:carbohydrate binding"/>
    <property type="evidence" value="ECO:0007669"/>
    <property type="project" value="InterPro"/>
</dbReference>
<dbReference type="Pfam" id="PF16011">
    <property type="entry name" value="CBM9_2"/>
    <property type="match status" value="1"/>
</dbReference>
<feature type="domain" description="Carbohydrate-binding" evidence="1">
    <location>
        <begin position="12"/>
        <end position="196"/>
    </location>
</feature>
<organism evidence="2 3">
    <name type="scientific">Eubacterium ramulus</name>
    <dbReference type="NCBI Taxonomy" id="39490"/>
    <lineage>
        <taxon>Bacteria</taxon>
        <taxon>Bacillati</taxon>
        <taxon>Bacillota</taxon>
        <taxon>Clostridia</taxon>
        <taxon>Eubacteriales</taxon>
        <taxon>Eubacteriaceae</taxon>
        <taxon>Eubacterium</taxon>
    </lineage>
</organism>